<dbReference type="SMART" id="SM00028">
    <property type="entry name" value="TPR"/>
    <property type="match status" value="1"/>
</dbReference>
<proteinExistence type="predicted"/>
<feature type="chain" id="PRO_5045809110" evidence="3">
    <location>
        <begin position="27"/>
        <end position="344"/>
    </location>
</feature>
<feature type="repeat" description="TPR" evidence="1">
    <location>
        <begin position="93"/>
        <end position="126"/>
    </location>
</feature>
<keyword evidence="3" id="KW-0732">Signal</keyword>
<dbReference type="SUPFAM" id="SSF48452">
    <property type="entry name" value="TPR-like"/>
    <property type="match status" value="1"/>
</dbReference>
<dbReference type="PROSITE" id="PS50005">
    <property type="entry name" value="TPR"/>
    <property type="match status" value="1"/>
</dbReference>
<keyword evidence="6" id="KW-1185">Reference proteome</keyword>
<dbReference type="Gene3D" id="1.25.40.10">
    <property type="entry name" value="Tetratricopeptide repeat domain"/>
    <property type="match status" value="1"/>
</dbReference>
<reference evidence="6" key="1">
    <citation type="journal article" date="2019" name="Int. J. Syst. Evol. Microbiol.">
        <title>The Global Catalogue of Microorganisms (GCM) 10K type strain sequencing project: providing services to taxonomists for standard genome sequencing and annotation.</title>
        <authorList>
            <consortium name="The Broad Institute Genomics Platform"/>
            <consortium name="The Broad Institute Genome Sequencing Center for Infectious Disease"/>
            <person name="Wu L."/>
            <person name="Ma J."/>
        </authorList>
    </citation>
    <scope>NUCLEOTIDE SEQUENCE [LARGE SCALE GENOMIC DNA]</scope>
    <source>
        <strain evidence="6">KCTC 52640</strain>
    </source>
</reference>
<evidence type="ECO:0000259" key="4">
    <source>
        <dbReference type="Pfam" id="PF24125"/>
    </source>
</evidence>
<dbReference type="InterPro" id="IPR032710">
    <property type="entry name" value="NTF2-like_dom_sf"/>
</dbReference>
<gene>
    <name evidence="5" type="ORF">ACFOSU_08050</name>
</gene>
<feature type="region of interest" description="Disordered" evidence="2">
    <location>
        <begin position="172"/>
        <end position="231"/>
    </location>
</feature>
<name>A0ABV7EQD5_9GAMM</name>
<protein>
    <submittedName>
        <fullName evidence="5">Tetratricopeptide repeat protein</fullName>
    </submittedName>
</protein>
<evidence type="ECO:0000256" key="2">
    <source>
        <dbReference type="SAM" id="MobiDB-lite"/>
    </source>
</evidence>
<dbReference type="RefSeq" id="WP_380688259.1">
    <property type="nucleotide sequence ID" value="NZ_JBHRSS010000003.1"/>
</dbReference>
<evidence type="ECO:0000256" key="3">
    <source>
        <dbReference type="SAM" id="SignalP"/>
    </source>
</evidence>
<dbReference type="Gene3D" id="3.10.450.50">
    <property type="match status" value="1"/>
</dbReference>
<feature type="compositionally biased region" description="Pro residues" evidence="2">
    <location>
        <begin position="178"/>
        <end position="197"/>
    </location>
</feature>
<dbReference type="InterPro" id="IPR056203">
    <property type="entry name" value="Cds6_C"/>
</dbReference>
<evidence type="ECO:0000256" key="1">
    <source>
        <dbReference type="PROSITE-ProRule" id="PRU00339"/>
    </source>
</evidence>
<evidence type="ECO:0000313" key="6">
    <source>
        <dbReference type="Proteomes" id="UP001595462"/>
    </source>
</evidence>
<accession>A0ABV7EQD5</accession>
<dbReference type="Proteomes" id="UP001595462">
    <property type="component" value="Unassembled WGS sequence"/>
</dbReference>
<comment type="caution">
    <text evidence="5">The sequence shown here is derived from an EMBL/GenBank/DDBJ whole genome shotgun (WGS) entry which is preliminary data.</text>
</comment>
<dbReference type="EMBL" id="JBHRSS010000003">
    <property type="protein sequence ID" value="MFC3103842.1"/>
    <property type="molecule type" value="Genomic_DNA"/>
</dbReference>
<evidence type="ECO:0000313" key="5">
    <source>
        <dbReference type="EMBL" id="MFC3103842.1"/>
    </source>
</evidence>
<dbReference type="Pfam" id="PF13424">
    <property type="entry name" value="TPR_12"/>
    <property type="match status" value="1"/>
</dbReference>
<dbReference type="Pfam" id="PF24125">
    <property type="entry name" value="Cds6_C"/>
    <property type="match status" value="1"/>
</dbReference>
<dbReference type="InterPro" id="IPR019734">
    <property type="entry name" value="TPR_rpt"/>
</dbReference>
<dbReference type="InterPro" id="IPR011990">
    <property type="entry name" value="TPR-like_helical_dom_sf"/>
</dbReference>
<keyword evidence="1" id="KW-0802">TPR repeat</keyword>
<feature type="domain" description="Cds6 C-terminal" evidence="4">
    <location>
        <begin position="235"/>
        <end position="339"/>
    </location>
</feature>
<organism evidence="5 6">
    <name type="scientific">Salinisphaera aquimarina</name>
    <dbReference type="NCBI Taxonomy" id="2094031"/>
    <lineage>
        <taxon>Bacteria</taxon>
        <taxon>Pseudomonadati</taxon>
        <taxon>Pseudomonadota</taxon>
        <taxon>Gammaproteobacteria</taxon>
        <taxon>Salinisphaerales</taxon>
        <taxon>Salinisphaeraceae</taxon>
        <taxon>Salinisphaera</taxon>
    </lineage>
</organism>
<feature type="signal peptide" evidence="3">
    <location>
        <begin position="1"/>
        <end position="26"/>
    </location>
</feature>
<sequence length="344" mass="37790">MIRRQTAKPLACILCALSIVSPAALAVTLDDLQADVDAGRFTDARDQSSAYLADHPGNRDARFLHARALAGMDKTNAAIAEFKALADDFPLRAEPANNLAVLYARQGDYDQARKWLDKALATQPAYATAHRNLGDVYTALADLAYRRALGSSDSARKVPLTLLDRLYYAQESVAPGDPSKPAPTPPKPAPESVPAPEPKAEPKPETPPEPVSTPTDEAAEKTVEAPPPADDNLSIVQTLRAWALAWSSQDFDGYTDFYADAFDPGDGMNRSQWLALRRARLAKPDKIHIRIEDPAITPVSDDRVQVDFVQRYESPSYSDQVKKRLLMQRTRAGWRILRETSASN</sequence>
<dbReference type="SUPFAM" id="SSF54427">
    <property type="entry name" value="NTF2-like"/>
    <property type="match status" value="1"/>
</dbReference>